<evidence type="ECO:0000313" key="2">
    <source>
        <dbReference type="Proteomes" id="UP000807025"/>
    </source>
</evidence>
<dbReference type="AlphaFoldDB" id="A0A9P5ZEN1"/>
<sequence length="626" mass="71059">MTYLRRSATSGGGGASVTSIAQEKYSKLYRNLTDKQKLDVRTVQQHQHKWTNDHSNERVFAVKCVQEVIVSSINRDAAPCSMCQSLQKDPNFQKALSVPLPKETDYIYLNQQYRGQAISQIYARSIGIKDLVETSDAKNTPCIKYAQGVLSGKFKDFGVFTGLVEAMVTKVDKLGRGVGMQNFQYAPAWDEFCRLILIHSLRAYQAMDEHLAIRSSRNFRLKEAREPRFSAVINERTFQLAAKWLDALDYSGPLGLSCDDTKLHASLHLYWDGVEQAYFLIGGTDGPIRVADPEQISNELRSGTTEKALKVHLWSVTVPLPGVTPIILAVRAISSEMSAEQLLVLLKMILDGLIKQGCKVISYACDGTEVERSVQRKFTSECVNHGDYLTTTIPHPDGGEDLTIITPRYKNQLIVMIQDSKHTLKTLHNNAFTGAKLMVIGNHTFSYQDFHMLALHPGSPMYHRDVEKLDQQDNNAAARMFAADTLDFAARHFHNKIELIIFLFVFGELIDAYQHRSITHNERLLLVLRARYFLDAWEKYLTLTKHKLAQHFLSREAVDILHYIINGFIGLIVVHHDHLDDAFPLLPWLHSTEACEHVFGEARCVVKDFTMLDFLHMVPKLQVRIR</sequence>
<dbReference type="OrthoDB" id="73076at2759"/>
<organism evidence="1 2">
    <name type="scientific">Pleurotus eryngii</name>
    <name type="common">Boletus of the steppes</name>
    <dbReference type="NCBI Taxonomy" id="5323"/>
    <lineage>
        <taxon>Eukaryota</taxon>
        <taxon>Fungi</taxon>
        <taxon>Dikarya</taxon>
        <taxon>Basidiomycota</taxon>
        <taxon>Agaricomycotina</taxon>
        <taxon>Agaricomycetes</taxon>
        <taxon>Agaricomycetidae</taxon>
        <taxon>Agaricales</taxon>
        <taxon>Pleurotineae</taxon>
        <taxon>Pleurotaceae</taxon>
        <taxon>Pleurotus</taxon>
    </lineage>
</organism>
<keyword evidence="2" id="KW-1185">Reference proteome</keyword>
<dbReference type="Proteomes" id="UP000807025">
    <property type="component" value="Unassembled WGS sequence"/>
</dbReference>
<comment type="caution">
    <text evidence="1">The sequence shown here is derived from an EMBL/GenBank/DDBJ whole genome shotgun (WGS) entry which is preliminary data.</text>
</comment>
<feature type="non-terminal residue" evidence="1">
    <location>
        <position position="626"/>
    </location>
</feature>
<reference evidence="1" key="1">
    <citation type="submission" date="2020-11" db="EMBL/GenBank/DDBJ databases">
        <authorList>
            <consortium name="DOE Joint Genome Institute"/>
            <person name="Ahrendt S."/>
            <person name="Riley R."/>
            <person name="Andreopoulos W."/>
            <person name="Labutti K."/>
            <person name="Pangilinan J."/>
            <person name="Ruiz-Duenas F.J."/>
            <person name="Barrasa J.M."/>
            <person name="Sanchez-Garcia M."/>
            <person name="Camarero S."/>
            <person name="Miyauchi S."/>
            <person name="Serrano A."/>
            <person name="Linde D."/>
            <person name="Babiker R."/>
            <person name="Drula E."/>
            <person name="Ayuso-Fernandez I."/>
            <person name="Pacheco R."/>
            <person name="Padilla G."/>
            <person name="Ferreira P."/>
            <person name="Barriuso J."/>
            <person name="Kellner H."/>
            <person name="Castanera R."/>
            <person name="Alfaro M."/>
            <person name="Ramirez L."/>
            <person name="Pisabarro A.G."/>
            <person name="Kuo A."/>
            <person name="Tritt A."/>
            <person name="Lipzen A."/>
            <person name="He G."/>
            <person name="Yan M."/>
            <person name="Ng V."/>
            <person name="Cullen D."/>
            <person name="Martin F."/>
            <person name="Rosso M.-N."/>
            <person name="Henrissat B."/>
            <person name="Hibbett D."/>
            <person name="Martinez A.T."/>
            <person name="Grigoriev I.V."/>
        </authorList>
    </citation>
    <scope>NUCLEOTIDE SEQUENCE</scope>
    <source>
        <strain evidence="1">ATCC 90797</strain>
    </source>
</reference>
<protein>
    <submittedName>
        <fullName evidence="1">Uncharacterized protein</fullName>
    </submittedName>
</protein>
<proteinExistence type="predicted"/>
<gene>
    <name evidence="1" type="ORF">BDN71DRAFT_1554513</name>
</gene>
<dbReference type="EMBL" id="MU154889">
    <property type="protein sequence ID" value="KAF9486852.1"/>
    <property type="molecule type" value="Genomic_DNA"/>
</dbReference>
<name>A0A9P5ZEN1_PLEER</name>
<accession>A0A9P5ZEN1</accession>
<evidence type="ECO:0000313" key="1">
    <source>
        <dbReference type="EMBL" id="KAF9486852.1"/>
    </source>
</evidence>